<dbReference type="Proteomes" id="UP001304895">
    <property type="component" value="Unassembled WGS sequence"/>
</dbReference>
<proteinExistence type="predicted"/>
<comment type="caution">
    <text evidence="2">The sequence shown here is derived from an EMBL/GenBank/DDBJ whole genome shotgun (WGS) entry which is preliminary data.</text>
</comment>
<feature type="signal peptide" evidence="1">
    <location>
        <begin position="1"/>
        <end position="20"/>
    </location>
</feature>
<evidence type="ECO:0000313" key="3">
    <source>
        <dbReference type="Proteomes" id="UP001304895"/>
    </source>
</evidence>
<evidence type="ECO:0000313" key="2">
    <source>
        <dbReference type="EMBL" id="KAK4138273.1"/>
    </source>
</evidence>
<keyword evidence="3" id="KW-1185">Reference proteome</keyword>
<evidence type="ECO:0000256" key="1">
    <source>
        <dbReference type="SAM" id="SignalP"/>
    </source>
</evidence>
<dbReference type="AlphaFoldDB" id="A0AAN6USA0"/>
<dbReference type="EMBL" id="MU853401">
    <property type="protein sequence ID" value="KAK4138273.1"/>
    <property type="molecule type" value="Genomic_DNA"/>
</dbReference>
<keyword evidence="1" id="KW-0732">Signal</keyword>
<organism evidence="2 3">
    <name type="scientific">Trichocladium antarcticum</name>
    <dbReference type="NCBI Taxonomy" id="1450529"/>
    <lineage>
        <taxon>Eukaryota</taxon>
        <taxon>Fungi</taxon>
        <taxon>Dikarya</taxon>
        <taxon>Ascomycota</taxon>
        <taxon>Pezizomycotina</taxon>
        <taxon>Sordariomycetes</taxon>
        <taxon>Sordariomycetidae</taxon>
        <taxon>Sordariales</taxon>
        <taxon>Chaetomiaceae</taxon>
        <taxon>Trichocladium</taxon>
    </lineage>
</organism>
<reference evidence="2" key="2">
    <citation type="submission" date="2023-05" db="EMBL/GenBank/DDBJ databases">
        <authorList>
            <consortium name="Lawrence Berkeley National Laboratory"/>
            <person name="Steindorff A."/>
            <person name="Hensen N."/>
            <person name="Bonometti L."/>
            <person name="Westerberg I."/>
            <person name="Brannstrom I.O."/>
            <person name="Guillou S."/>
            <person name="Cros-Aarteil S."/>
            <person name="Calhoun S."/>
            <person name="Haridas S."/>
            <person name="Kuo A."/>
            <person name="Mondo S."/>
            <person name="Pangilinan J."/>
            <person name="Riley R."/>
            <person name="Labutti K."/>
            <person name="Andreopoulos B."/>
            <person name="Lipzen A."/>
            <person name="Chen C."/>
            <person name="Yanf M."/>
            <person name="Daum C."/>
            <person name="Ng V."/>
            <person name="Clum A."/>
            <person name="Ohm R."/>
            <person name="Martin F."/>
            <person name="Silar P."/>
            <person name="Natvig D."/>
            <person name="Lalanne C."/>
            <person name="Gautier V."/>
            <person name="Ament-Velasquez S.L."/>
            <person name="Kruys A."/>
            <person name="Hutchinson M.I."/>
            <person name="Powell A.J."/>
            <person name="Barry K."/>
            <person name="Miller A.N."/>
            <person name="Grigoriev I.V."/>
            <person name="Debuchy R."/>
            <person name="Gladieux P."/>
            <person name="Thoren M.H."/>
            <person name="Johannesson H."/>
        </authorList>
    </citation>
    <scope>NUCLEOTIDE SEQUENCE</scope>
    <source>
        <strain evidence="2">CBS 123565</strain>
    </source>
</reference>
<reference evidence="2" key="1">
    <citation type="journal article" date="2023" name="Mol. Phylogenet. Evol.">
        <title>Genome-scale phylogeny and comparative genomics of the fungal order Sordariales.</title>
        <authorList>
            <person name="Hensen N."/>
            <person name="Bonometti L."/>
            <person name="Westerberg I."/>
            <person name="Brannstrom I.O."/>
            <person name="Guillou S."/>
            <person name="Cros-Aarteil S."/>
            <person name="Calhoun S."/>
            <person name="Haridas S."/>
            <person name="Kuo A."/>
            <person name="Mondo S."/>
            <person name="Pangilinan J."/>
            <person name="Riley R."/>
            <person name="LaButti K."/>
            <person name="Andreopoulos B."/>
            <person name="Lipzen A."/>
            <person name="Chen C."/>
            <person name="Yan M."/>
            <person name="Daum C."/>
            <person name="Ng V."/>
            <person name="Clum A."/>
            <person name="Steindorff A."/>
            <person name="Ohm R.A."/>
            <person name="Martin F."/>
            <person name="Silar P."/>
            <person name="Natvig D.O."/>
            <person name="Lalanne C."/>
            <person name="Gautier V."/>
            <person name="Ament-Velasquez S.L."/>
            <person name="Kruys A."/>
            <person name="Hutchinson M.I."/>
            <person name="Powell A.J."/>
            <person name="Barry K."/>
            <person name="Miller A.N."/>
            <person name="Grigoriev I.V."/>
            <person name="Debuchy R."/>
            <person name="Gladieux P."/>
            <person name="Hiltunen Thoren M."/>
            <person name="Johannesson H."/>
        </authorList>
    </citation>
    <scope>NUCLEOTIDE SEQUENCE</scope>
    <source>
        <strain evidence="2">CBS 123565</strain>
    </source>
</reference>
<gene>
    <name evidence="2" type="ORF">BT67DRAFT_4968</name>
</gene>
<protein>
    <recommendedName>
        <fullName evidence="4">Secreted protein</fullName>
    </recommendedName>
</protein>
<name>A0AAN6USA0_9PEZI</name>
<feature type="chain" id="PRO_5042821866" description="Secreted protein" evidence="1">
    <location>
        <begin position="21"/>
        <end position="107"/>
    </location>
</feature>
<accession>A0AAN6USA0</accession>
<sequence length="107" mass="11402">MLGMAPLSWPLDCLLSGSVAFRSCACGLSSVVVRTYARPLVEEGINPRPAAGDNLTHRAGVTVTEGTFAALTTSALQSPLCRPAELQTNRIETRRRHLPELLTSLAA</sequence>
<evidence type="ECO:0008006" key="4">
    <source>
        <dbReference type="Google" id="ProtNLM"/>
    </source>
</evidence>